<dbReference type="AlphaFoldDB" id="A0A9J6C6H2"/>
<organism evidence="2 3">
    <name type="scientific">Polypedilum vanderplanki</name>
    <name type="common">Sleeping chironomid midge</name>
    <dbReference type="NCBI Taxonomy" id="319348"/>
    <lineage>
        <taxon>Eukaryota</taxon>
        <taxon>Metazoa</taxon>
        <taxon>Ecdysozoa</taxon>
        <taxon>Arthropoda</taxon>
        <taxon>Hexapoda</taxon>
        <taxon>Insecta</taxon>
        <taxon>Pterygota</taxon>
        <taxon>Neoptera</taxon>
        <taxon>Endopterygota</taxon>
        <taxon>Diptera</taxon>
        <taxon>Nematocera</taxon>
        <taxon>Chironomoidea</taxon>
        <taxon>Chironomidae</taxon>
        <taxon>Chironominae</taxon>
        <taxon>Polypedilum</taxon>
        <taxon>Polypedilum</taxon>
    </lineage>
</organism>
<protein>
    <submittedName>
        <fullName evidence="2">Uncharacterized protein</fullName>
    </submittedName>
</protein>
<feature type="region of interest" description="Disordered" evidence="1">
    <location>
        <begin position="141"/>
        <end position="169"/>
    </location>
</feature>
<reference evidence="2" key="1">
    <citation type="submission" date="2021-03" db="EMBL/GenBank/DDBJ databases">
        <title>Chromosome level genome of the anhydrobiotic midge Polypedilum vanderplanki.</title>
        <authorList>
            <person name="Yoshida Y."/>
            <person name="Kikawada T."/>
            <person name="Gusev O."/>
        </authorList>
    </citation>
    <scope>NUCLEOTIDE SEQUENCE</scope>
    <source>
        <strain evidence="2">NIAS01</strain>
        <tissue evidence="2">Whole body or cell culture</tissue>
    </source>
</reference>
<dbReference type="EMBL" id="JADBJN010000002">
    <property type="protein sequence ID" value="KAG5677689.1"/>
    <property type="molecule type" value="Genomic_DNA"/>
</dbReference>
<evidence type="ECO:0000256" key="1">
    <source>
        <dbReference type="SAM" id="MobiDB-lite"/>
    </source>
</evidence>
<comment type="caution">
    <text evidence="2">The sequence shown here is derived from an EMBL/GenBank/DDBJ whole genome shotgun (WGS) entry which is preliminary data.</text>
</comment>
<gene>
    <name evidence="2" type="ORF">PVAND_007424</name>
</gene>
<feature type="compositionally biased region" description="Basic and acidic residues" evidence="1">
    <location>
        <begin position="159"/>
        <end position="169"/>
    </location>
</feature>
<accession>A0A9J6C6H2</accession>
<sequence>MGEIHNNHAIEALQAVIHVDEKRYCILARGVCNKKNDIFSIDLSSNFVQIFPYRPILVYPSCSRDLYLPLAFRKRLCQVSLYTDRVYIHDYMYAYVDEAFDYCEVIILCCSEKIHFTHRELRTFNLFDMNRLIHNYMNTSSTSTITNPSLREAEEEEIHEERLDEMREE</sequence>
<evidence type="ECO:0000313" key="2">
    <source>
        <dbReference type="EMBL" id="KAG5677689.1"/>
    </source>
</evidence>
<keyword evidence="3" id="KW-1185">Reference proteome</keyword>
<proteinExistence type="predicted"/>
<name>A0A9J6C6H2_POLVA</name>
<evidence type="ECO:0000313" key="3">
    <source>
        <dbReference type="Proteomes" id="UP001107558"/>
    </source>
</evidence>
<dbReference type="Proteomes" id="UP001107558">
    <property type="component" value="Chromosome 2"/>
</dbReference>